<dbReference type="Proteomes" id="UP001165427">
    <property type="component" value="Unassembled WGS sequence"/>
</dbReference>
<accession>A0AA41R1T0</accession>
<dbReference type="Pfam" id="PF00135">
    <property type="entry name" value="COesterase"/>
    <property type="match status" value="1"/>
</dbReference>
<dbReference type="PROSITE" id="PS00941">
    <property type="entry name" value="CARBOXYLESTERASE_B_2"/>
    <property type="match status" value="1"/>
</dbReference>
<dbReference type="PANTHER" id="PTHR11559">
    <property type="entry name" value="CARBOXYLESTERASE"/>
    <property type="match status" value="1"/>
</dbReference>
<dbReference type="InterPro" id="IPR019826">
    <property type="entry name" value="Carboxylesterase_B_AS"/>
</dbReference>
<evidence type="ECO:0000313" key="6">
    <source>
        <dbReference type="EMBL" id="MCJ8499211.1"/>
    </source>
</evidence>
<evidence type="ECO:0000256" key="4">
    <source>
        <dbReference type="RuleBase" id="RU361235"/>
    </source>
</evidence>
<dbReference type="PRINTS" id="PR00878">
    <property type="entry name" value="CHOLNESTRASE"/>
</dbReference>
<dbReference type="SUPFAM" id="SSF53474">
    <property type="entry name" value="alpha/beta-Hydrolases"/>
    <property type="match status" value="1"/>
</dbReference>
<dbReference type="InterPro" id="IPR000997">
    <property type="entry name" value="Cholinesterase"/>
</dbReference>
<protein>
    <recommendedName>
        <fullName evidence="4">Carboxylic ester hydrolase</fullName>
        <ecNumber evidence="4">3.1.1.-</ecNumber>
    </recommendedName>
</protein>
<dbReference type="Gene3D" id="3.40.50.1820">
    <property type="entry name" value="alpha/beta hydrolase"/>
    <property type="match status" value="1"/>
</dbReference>
<reference evidence="6" key="1">
    <citation type="submission" date="2022-04" db="EMBL/GenBank/DDBJ databases">
        <title>Desulfatitalea alkaliphila sp. nov., a novel anaerobic sulfate-reducing bacterium isolated from terrestrial mud volcano, Taman Peninsula, Russia.</title>
        <authorList>
            <person name="Khomyakova M.A."/>
            <person name="Merkel A.Y."/>
            <person name="Slobodkin A.I."/>
        </authorList>
    </citation>
    <scope>NUCLEOTIDE SEQUENCE</scope>
    <source>
        <strain evidence="6">M08but</strain>
    </source>
</reference>
<comment type="caution">
    <text evidence="6">The sequence shown here is derived from an EMBL/GenBank/DDBJ whole genome shotgun (WGS) entry which is preliminary data.</text>
</comment>
<keyword evidence="2 4" id="KW-0378">Hydrolase</keyword>
<evidence type="ECO:0000256" key="2">
    <source>
        <dbReference type="ARBA" id="ARBA00022801"/>
    </source>
</evidence>
<dbReference type="InterPro" id="IPR029058">
    <property type="entry name" value="AB_hydrolase_fold"/>
</dbReference>
<evidence type="ECO:0000256" key="3">
    <source>
        <dbReference type="PIRSR" id="PIRSR600997-1"/>
    </source>
</evidence>
<dbReference type="InterPro" id="IPR019819">
    <property type="entry name" value="Carboxylesterase_B_CS"/>
</dbReference>
<dbReference type="GO" id="GO:0004104">
    <property type="term" value="F:cholinesterase activity"/>
    <property type="evidence" value="ECO:0007669"/>
    <property type="project" value="InterPro"/>
</dbReference>
<proteinExistence type="inferred from homology"/>
<dbReference type="PROSITE" id="PS00122">
    <property type="entry name" value="CARBOXYLESTERASE_B_1"/>
    <property type="match status" value="1"/>
</dbReference>
<feature type="active site" description="Charge relay system" evidence="3">
    <location>
        <position position="424"/>
    </location>
</feature>
<dbReference type="EMBL" id="JALJRB010000001">
    <property type="protein sequence ID" value="MCJ8499211.1"/>
    <property type="molecule type" value="Genomic_DNA"/>
</dbReference>
<evidence type="ECO:0000313" key="7">
    <source>
        <dbReference type="Proteomes" id="UP001165427"/>
    </source>
</evidence>
<evidence type="ECO:0000259" key="5">
    <source>
        <dbReference type="Pfam" id="PF00135"/>
    </source>
</evidence>
<feature type="active site" description="Charge relay system" evidence="3">
    <location>
        <position position="289"/>
    </location>
</feature>
<comment type="similarity">
    <text evidence="1 4">Belongs to the type-B carboxylesterase/lipase family.</text>
</comment>
<name>A0AA41R1T0_9BACT</name>
<evidence type="ECO:0000256" key="1">
    <source>
        <dbReference type="ARBA" id="ARBA00005964"/>
    </source>
</evidence>
<dbReference type="InterPro" id="IPR002018">
    <property type="entry name" value="CarbesteraseB"/>
</dbReference>
<organism evidence="6 7">
    <name type="scientific">Desulfatitalea alkaliphila</name>
    <dbReference type="NCBI Taxonomy" id="2929485"/>
    <lineage>
        <taxon>Bacteria</taxon>
        <taxon>Pseudomonadati</taxon>
        <taxon>Thermodesulfobacteriota</taxon>
        <taxon>Desulfobacteria</taxon>
        <taxon>Desulfobacterales</taxon>
        <taxon>Desulfosarcinaceae</taxon>
        <taxon>Desulfatitalea</taxon>
    </lineage>
</organism>
<keyword evidence="7" id="KW-1185">Reference proteome</keyword>
<gene>
    <name evidence="6" type="ORF">MRX98_01380</name>
</gene>
<feature type="active site" description="Acyl-ester intermediate" evidence="3">
    <location>
        <position position="172"/>
    </location>
</feature>
<dbReference type="InterPro" id="IPR050309">
    <property type="entry name" value="Type-B_Carboxylest/Lipase"/>
</dbReference>
<sequence length="515" mass="55167">MDEGTMLAFRGIPYAQPPVADLRFAPTEPWTDVRADTLECKSFGSVCPQMAGGLLVGAEDCLTLNIFTPKDAGANTADYPVMVWIHGGAYIQGSGSSDAYDLPDLVEMGVIVVTFNYRLGALGFLPHPALTAEQGQSGNYGLMDQQEALRWVQSNIAQFGGDVNNITIFGESAGGHSVMTHLAAPESGNLFHKAIVQSGSYSPFQLPLDTGYIYYGAPFAATADCTGSSAEIAACFRDLSVDGVIAAQGDAWYVPVTGGDFLPASIYVSLATGAFHTDKPVLIGGNRNEGTLFTALDFVGAPPEYYDDYGAYLPAVAGLLGQSGITDESDIMKIANDYLAVAEAELGQLPNGDPHPNRFRLAHSKVWTDHFFACRNMMQWEQLADHTPTYAYWFTDTNAPIPPSYAPLSAFEEDMGMITFGASHAFEIQYVFGRVQEQAVVSGEQIALSLEMIEFWTNFAKTGAPSNAPGVWDAYAGTVGPVIRLDTPGAAAVDVSVFNNAHRCAYWADPVNATP</sequence>
<feature type="domain" description="Carboxylesterase type B" evidence="5">
    <location>
        <begin position="5"/>
        <end position="507"/>
    </location>
</feature>
<dbReference type="AlphaFoldDB" id="A0AA41R1T0"/>
<dbReference type="EC" id="3.1.1.-" evidence="4"/>